<dbReference type="EMBL" id="WSZM01000331">
    <property type="protein sequence ID" value="KAF4035061.1"/>
    <property type="molecule type" value="Genomic_DNA"/>
</dbReference>
<keyword evidence="3" id="KW-1185">Reference proteome</keyword>
<dbReference type="EMBL" id="JAACNO010002256">
    <property type="protein sequence ID" value="KAF4134779.1"/>
    <property type="molecule type" value="Genomic_DNA"/>
</dbReference>
<name>A0A833WS19_PHYIN</name>
<evidence type="ECO:0000313" key="1">
    <source>
        <dbReference type="EMBL" id="KAF4035061.1"/>
    </source>
</evidence>
<comment type="caution">
    <text evidence="1">The sequence shown here is derived from an EMBL/GenBank/DDBJ whole genome shotgun (WGS) entry which is preliminary data.</text>
</comment>
<dbReference type="Proteomes" id="UP000602510">
    <property type="component" value="Unassembled WGS sequence"/>
</dbReference>
<sequence>MDKPVTAHLQFVLKQTTISIEVCTRARRTYLAQSDLQTDLETATTKKDYAITTKEVLTRFKDASVKSLSFDFKSMSSFNLSFDSSSFALRTLLRLIPNYRAEYFNTEDIIKKQFVEMITRRAPKLLNYLIDDTR</sequence>
<gene>
    <name evidence="1" type="ORF">GN244_ATG12827</name>
    <name evidence="2" type="ORF">GN958_ATG16035</name>
</gene>
<reference evidence="1" key="1">
    <citation type="submission" date="2020-04" db="EMBL/GenBank/DDBJ databases">
        <title>Hybrid Assembly of Korean Phytophthora infestans isolates.</title>
        <authorList>
            <person name="Prokchorchik M."/>
            <person name="Lee Y."/>
            <person name="Seo J."/>
            <person name="Cho J.-H."/>
            <person name="Park Y.-E."/>
            <person name="Jang D.-C."/>
            <person name="Im J.-S."/>
            <person name="Choi J.-G."/>
            <person name="Park H.-J."/>
            <person name="Lee G.-B."/>
            <person name="Lee Y.-G."/>
            <person name="Hong S.-Y."/>
            <person name="Cho K."/>
            <person name="Sohn K.H."/>
        </authorList>
    </citation>
    <scope>NUCLEOTIDE SEQUENCE</scope>
    <source>
        <strain evidence="1">KR_1_A1</strain>
        <strain evidence="2">KR_2_A2</strain>
    </source>
</reference>
<evidence type="ECO:0000313" key="2">
    <source>
        <dbReference type="EMBL" id="KAF4134779.1"/>
    </source>
</evidence>
<accession>A0A833WS19</accession>
<proteinExistence type="predicted"/>
<organism evidence="1 3">
    <name type="scientific">Phytophthora infestans</name>
    <name type="common">Potato late blight agent</name>
    <name type="synonym">Botrytis infestans</name>
    <dbReference type="NCBI Taxonomy" id="4787"/>
    <lineage>
        <taxon>Eukaryota</taxon>
        <taxon>Sar</taxon>
        <taxon>Stramenopiles</taxon>
        <taxon>Oomycota</taxon>
        <taxon>Peronosporomycetes</taxon>
        <taxon>Peronosporales</taxon>
        <taxon>Peronosporaceae</taxon>
        <taxon>Phytophthora</taxon>
    </lineage>
</organism>
<dbReference type="AlphaFoldDB" id="A0A833WS19"/>
<protein>
    <submittedName>
        <fullName evidence="1">Uncharacterized protein</fullName>
    </submittedName>
</protein>
<dbReference type="Proteomes" id="UP000704712">
    <property type="component" value="Unassembled WGS sequence"/>
</dbReference>
<evidence type="ECO:0000313" key="3">
    <source>
        <dbReference type="Proteomes" id="UP000602510"/>
    </source>
</evidence>